<reference evidence="11 12" key="1">
    <citation type="journal article" date="2018" name="Mol. Biol. Evol.">
        <title>Analysis of the draft genome of the red seaweed Gracilariopsis chorda provides insights into genome size evolution in Rhodophyta.</title>
        <authorList>
            <person name="Lee J."/>
            <person name="Yang E.C."/>
            <person name="Graf L."/>
            <person name="Yang J.H."/>
            <person name="Qiu H."/>
            <person name="Zel Zion U."/>
            <person name="Chan C.X."/>
            <person name="Stephens T.G."/>
            <person name="Weber A.P.M."/>
            <person name="Boo G.H."/>
            <person name="Boo S.M."/>
            <person name="Kim K.M."/>
            <person name="Shin Y."/>
            <person name="Jung M."/>
            <person name="Lee S.J."/>
            <person name="Yim H.S."/>
            <person name="Lee J.H."/>
            <person name="Bhattacharya D."/>
            <person name="Yoon H.S."/>
        </authorList>
    </citation>
    <scope>NUCLEOTIDE SEQUENCE [LARGE SCALE GENOMIC DNA]</scope>
    <source>
        <strain evidence="11 12">SKKU-2015</strain>
        <tissue evidence="11">Whole body</tissue>
    </source>
</reference>
<dbReference type="PANTHER" id="PTHR33540:SF2">
    <property type="entry name" value="TRNA THREONYLCARBAMOYLADENOSINE BIOSYNTHESIS PROTEIN TSAE"/>
    <property type="match status" value="1"/>
</dbReference>
<dbReference type="SUPFAM" id="SSF52540">
    <property type="entry name" value="P-loop containing nucleoside triphosphate hydrolases"/>
    <property type="match status" value="1"/>
</dbReference>
<organism evidence="11 12">
    <name type="scientific">Gracilariopsis chorda</name>
    <dbReference type="NCBI Taxonomy" id="448386"/>
    <lineage>
        <taxon>Eukaryota</taxon>
        <taxon>Rhodophyta</taxon>
        <taxon>Florideophyceae</taxon>
        <taxon>Rhodymeniophycidae</taxon>
        <taxon>Gracilariales</taxon>
        <taxon>Gracilariaceae</taxon>
        <taxon>Gracilariopsis</taxon>
    </lineage>
</organism>
<dbReference type="EMBL" id="NBIV01000007">
    <property type="protein sequence ID" value="PXF49180.1"/>
    <property type="molecule type" value="Genomic_DNA"/>
</dbReference>
<keyword evidence="8" id="KW-0067">ATP-binding</keyword>
<dbReference type="Proteomes" id="UP000247409">
    <property type="component" value="Unassembled WGS sequence"/>
</dbReference>
<evidence type="ECO:0000256" key="7">
    <source>
        <dbReference type="ARBA" id="ARBA00022741"/>
    </source>
</evidence>
<dbReference type="AlphaFoldDB" id="A0A2V3J772"/>
<evidence type="ECO:0000256" key="5">
    <source>
        <dbReference type="ARBA" id="ARBA00022694"/>
    </source>
</evidence>
<gene>
    <name evidence="11" type="ORF">BWQ96_00969</name>
</gene>
<evidence type="ECO:0000313" key="11">
    <source>
        <dbReference type="EMBL" id="PXF49180.1"/>
    </source>
</evidence>
<keyword evidence="9" id="KW-0460">Magnesium</keyword>
<evidence type="ECO:0000256" key="3">
    <source>
        <dbReference type="ARBA" id="ARBA00019010"/>
    </source>
</evidence>
<evidence type="ECO:0000256" key="9">
    <source>
        <dbReference type="ARBA" id="ARBA00022842"/>
    </source>
</evidence>
<evidence type="ECO:0000256" key="6">
    <source>
        <dbReference type="ARBA" id="ARBA00022723"/>
    </source>
</evidence>
<keyword evidence="5" id="KW-0819">tRNA processing</keyword>
<dbReference type="STRING" id="448386.A0A2V3J772"/>
<dbReference type="PANTHER" id="PTHR33540">
    <property type="entry name" value="TRNA THREONYLCARBAMOYLADENOSINE BIOSYNTHESIS PROTEIN TSAE"/>
    <property type="match status" value="1"/>
</dbReference>
<dbReference type="Pfam" id="PF02367">
    <property type="entry name" value="TsaE"/>
    <property type="match status" value="1"/>
</dbReference>
<evidence type="ECO:0000256" key="4">
    <source>
        <dbReference type="ARBA" id="ARBA00022490"/>
    </source>
</evidence>
<evidence type="ECO:0000256" key="2">
    <source>
        <dbReference type="ARBA" id="ARBA00007599"/>
    </source>
</evidence>
<name>A0A2V3J772_9FLOR</name>
<dbReference type="GO" id="GO:0005737">
    <property type="term" value="C:cytoplasm"/>
    <property type="evidence" value="ECO:0007669"/>
    <property type="project" value="UniProtKB-SubCell"/>
</dbReference>
<dbReference type="Gene3D" id="3.40.50.300">
    <property type="entry name" value="P-loop containing nucleotide triphosphate hydrolases"/>
    <property type="match status" value="1"/>
</dbReference>
<keyword evidence="12" id="KW-1185">Reference proteome</keyword>
<protein>
    <recommendedName>
        <fullName evidence="3">tRNA threonylcarbamoyladenosine biosynthesis protein TsaE</fullName>
    </recommendedName>
    <alternativeName>
        <fullName evidence="10">t(6)A37 threonylcarbamoyladenosine biosynthesis protein TsaE</fullName>
    </alternativeName>
</protein>
<keyword evidence="4" id="KW-0963">Cytoplasm</keyword>
<keyword evidence="7" id="KW-0547">Nucleotide-binding</keyword>
<comment type="subcellular location">
    <subcellularLocation>
        <location evidence="1">Cytoplasm</location>
    </subcellularLocation>
</comment>
<dbReference type="GO" id="GO:0046872">
    <property type="term" value="F:metal ion binding"/>
    <property type="evidence" value="ECO:0007669"/>
    <property type="project" value="UniProtKB-KW"/>
</dbReference>
<comment type="caution">
    <text evidence="11">The sequence shown here is derived from an EMBL/GenBank/DDBJ whole genome shotgun (WGS) entry which is preliminary data.</text>
</comment>
<dbReference type="InterPro" id="IPR003442">
    <property type="entry name" value="T6A_TsaE"/>
</dbReference>
<proteinExistence type="inferred from homology"/>
<dbReference type="InterPro" id="IPR027417">
    <property type="entry name" value="P-loop_NTPase"/>
</dbReference>
<accession>A0A2V3J772</accession>
<evidence type="ECO:0000256" key="10">
    <source>
        <dbReference type="ARBA" id="ARBA00032441"/>
    </source>
</evidence>
<evidence type="ECO:0000256" key="8">
    <source>
        <dbReference type="ARBA" id="ARBA00022840"/>
    </source>
</evidence>
<dbReference type="OrthoDB" id="2878at2759"/>
<sequence length="283" mass="32109">MTTNEFWSSMAIASSFRRRAACTIPVALGWIQSIFPASRAISTAATVLDRFRCDKKPQIMKNRPRHQYQTRALASQFAVTGLDEQVLLPSETFTYNLGRAFGRDCQAGDVVLLFGDLGVGKTTLARGFIHAAHQDNSIAVTSPTYLLINSYPCPRVRSNDGIPDILHMDLWRIGDASQRPIVDFKKAFEQSACLIEWPDRLKTITPPNRLEVHMYYEKRPTDDVASSDDPWGFGAYDTEGEYQSIGRYAQLRPFGEKWTERVQSLLQHVTVLDENMHFRLETD</sequence>
<dbReference type="GO" id="GO:0005524">
    <property type="term" value="F:ATP binding"/>
    <property type="evidence" value="ECO:0007669"/>
    <property type="project" value="UniProtKB-KW"/>
</dbReference>
<evidence type="ECO:0000313" key="12">
    <source>
        <dbReference type="Proteomes" id="UP000247409"/>
    </source>
</evidence>
<dbReference type="NCBIfam" id="TIGR00150">
    <property type="entry name" value="T6A_YjeE"/>
    <property type="match status" value="1"/>
</dbReference>
<evidence type="ECO:0000256" key="1">
    <source>
        <dbReference type="ARBA" id="ARBA00004496"/>
    </source>
</evidence>
<keyword evidence="6" id="KW-0479">Metal-binding</keyword>
<dbReference type="GO" id="GO:0002949">
    <property type="term" value="P:tRNA threonylcarbamoyladenosine modification"/>
    <property type="evidence" value="ECO:0007669"/>
    <property type="project" value="InterPro"/>
</dbReference>
<comment type="similarity">
    <text evidence="2">Belongs to the TsaE family.</text>
</comment>